<evidence type="ECO:0008006" key="2">
    <source>
        <dbReference type="Google" id="ProtNLM"/>
    </source>
</evidence>
<dbReference type="RefSeq" id="WP_001002343.1">
    <property type="nucleotide sequence ID" value="NZ_CM000952.1"/>
</dbReference>
<dbReference type="EMBL" id="ACJA02000004">
    <property type="protein sequence ID" value="EFH94831.1"/>
    <property type="molecule type" value="Genomic_DNA"/>
</dbReference>
<accession>A0A0E1XGE9</accession>
<dbReference type="Proteomes" id="UP000003455">
    <property type="component" value="Chromosome"/>
</dbReference>
<sequence>MNEIETIISEIEKLLTNNTPYSISKNSGVPRQTVTDLKVGNTKIKDAKFKTIIKLYEYQKSSENNSEC</sequence>
<comment type="caution">
    <text evidence="1">The sequence shown here is derived from an EMBL/GenBank/DDBJ whole genome shotgun (WGS) entry which is preliminary data.</text>
</comment>
<dbReference type="HOGENOM" id="CLU_175620_2_0_9"/>
<dbReference type="AlphaFoldDB" id="A0A0E1XGE9"/>
<name>A0A0E1XGE9_STAAU</name>
<evidence type="ECO:0000313" key="1">
    <source>
        <dbReference type="EMBL" id="EFH94831.1"/>
    </source>
</evidence>
<gene>
    <name evidence="1" type="ORF">HMPREF0769_12452</name>
</gene>
<organism evidence="1">
    <name type="scientific">Staphylococcus aureus subsp. aureus MN8</name>
    <dbReference type="NCBI Taxonomy" id="548470"/>
    <lineage>
        <taxon>Bacteria</taxon>
        <taxon>Bacillati</taxon>
        <taxon>Bacillota</taxon>
        <taxon>Bacilli</taxon>
        <taxon>Bacillales</taxon>
        <taxon>Staphylococcaceae</taxon>
        <taxon>Staphylococcus</taxon>
    </lineage>
</organism>
<protein>
    <recommendedName>
        <fullName evidence="2">DNA-binding protein</fullName>
    </recommendedName>
</protein>
<proteinExistence type="predicted"/>
<reference evidence="1" key="1">
    <citation type="submission" date="2010-05" db="EMBL/GenBank/DDBJ databases">
        <authorList>
            <person name="Muzny D."/>
            <person name="Qin X."/>
            <person name="Buhay C."/>
            <person name="Dugan-Rocha S."/>
            <person name="Ding Y."/>
            <person name="Chen G."/>
            <person name="Hawes A."/>
            <person name="Holder M."/>
            <person name="Jhangiani S."/>
            <person name="Johnson A."/>
            <person name="Khan Z."/>
            <person name="Li Z."/>
            <person name="Liu W."/>
            <person name="Liu X."/>
            <person name="Perez L."/>
            <person name="Shen H."/>
            <person name="Wang Q."/>
            <person name="Watt J."/>
            <person name="Xi L."/>
            <person name="Xin Y."/>
            <person name="Zhou J."/>
            <person name="Deng J."/>
            <person name="Jiang H."/>
            <person name="Liu Y."/>
            <person name="Qu J."/>
            <person name="Song X.-Z."/>
            <person name="Zhang L."/>
            <person name="Villasana D."/>
            <person name="Johnson A."/>
            <person name="Liu J."/>
            <person name="Liyanage D."/>
            <person name="Lorensuhewa L."/>
            <person name="Robinson T."/>
            <person name="Song A."/>
            <person name="Song B.-B."/>
            <person name="Dinh H."/>
            <person name="Thornton R."/>
            <person name="Coyle M."/>
            <person name="Francisco L."/>
            <person name="Jackson L."/>
            <person name="Javaid M."/>
            <person name="Korchina V."/>
            <person name="Kovar C."/>
            <person name="Mata R."/>
            <person name="Mathew T."/>
            <person name="Ngo R."/>
            <person name="Nguyen L."/>
            <person name="Nguyen N."/>
            <person name="Okwuonu G."/>
            <person name="Ongeri F."/>
            <person name="Pham C."/>
            <person name="Simmons D."/>
            <person name="Wilczek-Boney K."/>
            <person name="Hale W."/>
            <person name="Jakkamsetti A."/>
            <person name="Pham P."/>
            <person name="Ruth R."/>
            <person name="San Lucas F."/>
            <person name="Warren J."/>
            <person name="Zhang J."/>
            <person name="Zhao Z."/>
            <person name="Zhou C."/>
            <person name="Zhu D."/>
            <person name="Lee S."/>
            <person name="Bess C."/>
            <person name="Blankenburg K."/>
            <person name="Forbes L."/>
            <person name="Fu Q."/>
            <person name="Gubbala S."/>
            <person name="Hirani K."/>
            <person name="Jayaseelan J.C."/>
            <person name="Lara F."/>
            <person name="Munidasa M."/>
            <person name="Palculict T."/>
            <person name="Patil S."/>
            <person name="Pu L.-L."/>
            <person name="Saada N."/>
            <person name="Tang L."/>
            <person name="Weissenberger G."/>
            <person name="Zhu Y."/>
            <person name="Hemphill L."/>
            <person name="Shang Y."/>
            <person name="Youmans B."/>
            <person name="Ayvaz T."/>
            <person name="Ross M."/>
            <person name="Santibanez J."/>
            <person name="Aqrawi P."/>
            <person name="Gross S."/>
            <person name="Joshi V."/>
            <person name="Fowler G."/>
            <person name="Nazareth L."/>
            <person name="Reid J."/>
            <person name="Worley K."/>
            <person name="Petrosino J."/>
            <person name="Highlander S."/>
            <person name="Gibbs R."/>
        </authorList>
    </citation>
    <scope>NUCLEOTIDE SEQUENCE [LARGE SCALE GENOMIC DNA]</scope>
    <source>
        <strain evidence="1">MN8</strain>
    </source>
</reference>